<keyword evidence="2 3" id="KW-0040">ANK repeat</keyword>
<dbReference type="PANTHER" id="PTHR24174:SF16">
    <property type="entry name" value="CASKIN-2"/>
    <property type="match status" value="1"/>
</dbReference>
<evidence type="ECO:0000259" key="4">
    <source>
        <dbReference type="Pfam" id="PF00536"/>
    </source>
</evidence>
<evidence type="ECO:0000256" key="1">
    <source>
        <dbReference type="ARBA" id="ARBA00022737"/>
    </source>
</evidence>
<evidence type="ECO:0000256" key="3">
    <source>
        <dbReference type="PROSITE-ProRule" id="PRU00023"/>
    </source>
</evidence>
<organism evidence="5 6">
    <name type="scientific">Lingula anatina</name>
    <name type="common">Brachiopod</name>
    <name type="synonym">Lingula unguis</name>
    <dbReference type="NCBI Taxonomy" id="7574"/>
    <lineage>
        <taxon>Eukaryota</taxon>
        <taxon>Metazoa</taxon>
        <taxon>Spiralia</taxon>
        <taxon>Lophotrochozoa</taxon>
        <taxon>Brachiopoda</taxon>
        <taxon>Linguliformea</taxon>
        <taxon>Lingulata</taxon>
        <taxon>Lingulida</taxon>
        <taxon>Linguloidea</taxon>
        <taxon>Lingulidae</taxon>
        <taxon>Lingula</taxon>
    </lineage>
</organism>
<feature type="repeat" description="ANK" evidence="3">
    <location>
        <begin position="230"/>
        <end position="262"/>
    </location>
</feature>
<dbReference type="Pfam" id="PF00536">
    <property type="entry name" value="SAM_1"/>
    <property type="match status" value="1"/>
</dbReference>
<dbReference type="GeneID" id="106174599"/>
<dbReference type="Pfam" id="PF12796">
    <property type="entry name" value="Ank_2"/>
    <property type="match status" value="2"/>
</dbReference>
<dbReference type="OrthoDB" id="5314041at2759"/>
<keyword evidence="5" id="KW-1185">Reference proteome</keyword>
<feature type="repeat" description="ANK" evidence="3">
    <location>
        <begin position="131"/>
        <end position="166"/>
    </location>
</feature>
<dbReference type="InterPro" id="IPR033635">
    <property type="entry name" value="ANKS1/Caskin"/>
</dbReference>
<dbReference type="SMART" id="SM00248">
    <property type="entry name" value="ANK"/>
    <property type="match status" value="6"/>
</dbReference>
<dbReference type="AlphaFoldDB" id="A0A1S3JMT6"/>
<dbReference type="SUPFAM" id="SSF48403">
    <property type="entry name" value="Ankyrin repeat"/>
    <property type="match status" value="1"/>
</dbReference>
<evidence type="ECO:0000313" key="5">
    <source>
        <dbReference type="Proteomes" id="UP000085678"/>
    </source>
</evidence>
<dbReference type="KEGG" id="lak:106174599"/>
<dbReference type="RefSeq" id="XP_013411682.1">
    <property type="nucleotide sequence ID" value="XM_013556228.1"/>
</dbReference>
<dbReference type="SUPFAM" id="SSF49785">
    <property type="entry name" value="Galactose-binding domain-like"/>
    <property type="match status" value="1"/>
</dbReference>
<feature type="repeat" description="ANK" evidence="3">
    <location>
        <begin position="98"/>
        <end position="130"/>
    </location>
</feature>
<dbReference type="InterPro" id="IPR001660">
    <property type="entry name" value="SAM"/>
</dbReference>
<dbReference type="PANTHER" id="PTHR24174">
    <property type="entry name" value="ANKYRIN REPEAT AND STERILE ALPHA MOTIF DOMAIN-CONTAINING PROTEIN 1"/>
    <property type="match status" value="1"/>
</dbReference>
<dbReference type="PROSITE" id="PS50297">
    <property type="entry name" value="ANK_REP_REGION"/>
    <property type="match status" value="3"/>
</dbReference>
<evidence type="ECO:0000256" key="2">
    <source>
        <dbReference type="ARBA" id="ARBA00023043"/>
    </source>
</evidence>
<feature type="repeat" description="ANK" evidence="3">
    <location>
        <begin position="65"/>
        <end position="97"/>
    </location>
</feature>
<gene>
    <name evidence="6 7" type="primary">LOC106174599</name>
</gene>
<keyword evidence="1" id="KW-0677">Repeat</keyword>
<dbReference type="Pfam" id="PF00023">
    <property type="entry name" value="Ank"/>
    <property type="match status" value="1"/>
</dbReference>
<dbReference type="Proteomes" id="UP000085678">
    <property type="component" value="Unplaced"/>
</dbReference>
<dbReference type="InterPro" id="IPR008979">
    <property type="entry name" value="Galactose-bd-like_sf"/>
</dbReference>
<dbReference type="InterPro" id="IPR013761">
    <property type="entry name" value="SAM/pointed_sf"/>
</dbReference>
<dbReference type="Gene3D" id="1.25.40.20">
    <property type="entry name" value="Ankyrin repeat-containing domain"/>
    <property type="match status" value="2"/>
</dbReference>
<feature type="domain" description="SAM" evidence="4">
    <location>
        <begin position="466"/>
        <end position="523"/>
    </location>
</feature>
<name>A0A1S3JMT6_LINAN</name>
<dbReference type="STRING" id="7574.A0A1S3JMT6"/>
<evidence type="ECO:0000313" key="7">
    <source>
        <dbReference type="RefSeq" id="XP_013411683.1"/>
    </source>
</evidence>
<evidence type="ECO:0000313" key="6">
    <source>
        <dbReference type="RefSeq" id="XP_013411682.1"/>
    </source>
</evidence>
<dbReference type="SUPFAM" id="SSF47769">
    <property type="entry name" value="SAM/Pointed domain"/>
    <property type="match status" value="1"/>
</dbReference>
<sequence length="663" mass="74460">MGKESDFLKAVKASDVEKIEKLYNPSSGSIMRKKDKHFPTTEELLKTNQIIHLRHLNVNCQEEDSGYTPLIIAVLNGNHEISASLIRHGADINGQDFKGNTALHMATFNGRSDLVDMLLAAGAKVNKLNLDGNTPLHIACQAFTQGKLMLILKMLKAGANPVIKNKAGDTALDITAMFNRQEAASALLDHEPKLKENTSAIVGAAIRGSSEIVQLLLDYGVNPNGICIKQRTRPLHEAVRYERWETVKILLSYGADPLMQNDKGQTAESIALQCGNEKASKFISMFKEYENRPKDTPRFLKLENLPLSPVEEGLVPRYPLLDNKISWTRNTEEYCNNCTALHNNTNLLDNNPCSFWVIPATHHAWVVFDLEHEHTLTGMRILGWESPQMPKTVELQKANSLRGRWQTVTSFNVKQKGSQSPKDPCVPQDFLGFCSTSRYWRFHILDNHGGPCTCFQGIQFYGIDARVLSFFEQLGLMQYAEEFIKKGYNCYDSLLNVHPTDLEKMVPSEMHRRQISVALKDLKLKVYPIRRLAWLKSPVNMAREGETLPPFTVQSDPEVSEEVSLFVHGKAEVKGRTTVSLVPQGPRYPSTATFEGIEIYPAGRYLIEVHCTRFPQLSLQAPQHIEIVQRAKDPSEVTAAFDELEDMLRSMQASLGESLNGNS</sequence>
<dbReference type="InterPro" id="IPR036770">
    <property type="entry name" value="Ankyrin_rpt-contain_sf"/>
</dbReference>
<protein>
    <submittedName>
        <fullName evidence="6">Uncharacterized protein LOC106174599 isoform X1</fullName>
    </submittedName>
    <submittedName>
        <fullName evidence="7">Uncharacterized protein LOC106174599 isoform X2</fullName>
    </submittedName>
</protein>
<dbReference type="PROSITE" id="PS50088">
    <property type="entry name" value="ANK_REPEAT"/>
    <property type="match status" value="4"/>
</dbReference>
<dbReference type="PRINTS" id="PR01415">
    <property type="entry name" value="ANKYRIN"/>
</dbReference>
<dbReference type="RefSeq" id="XP_013411683.1">
    <property type="nucleotide sequence ID" value="XM_013556229.1"/>
</dbReference>
<proteinExistence type="predicted"/>
<accession>A0A1S3JMT6</accession>
<dbReference type="Gene3D" id="2.60.120.260">
    <property type="entry name" value="Galactose-binding domain-like"/>
    <property type="match status" value="1"/>
</dbReference>
<reference evidence="6 7" key="1">
    <citation type="submission" date="2025-04" db="UniProtKB">
        <authorList>
            <consortium name="RefSeq"/>
        </authorList>
    </citation>
    <scope>IDENTIFICATION</scope>
    <source>
        <tissue evidence="6 7">Gonads</tissue>
    </source>
</reference>
<dbReference type="InterPro" id="IPR002110">
    <property type="entry name" value="Ankyrin_rpt"/>
</dbReference>
<dbReference type="Gene3D" id="1.10.150.50">
    <property type="entry name" value="Transcription Factor, Ets-1"/>
    <property type="match status" value="1"/>
</dbReference>